<keyword evidence="5 12" id="KW-0812">Transmembrane</keyword>
<proteinExistence type="inferred from homology"/>
<comment type="caution">
    <text evidence="13">The sequence shown here is derived from an EMBL/GenBank/DDBJ whole genome shotgun (WGS) entry which is preliminary data.</text>
</comment>
<dbReference type="STRING" id="1198029.A0A1U7LU36"/>
<evidence type="ECO:0000256" key="9">
    <source>
        <dbReference type="ARBA" id="ARBA00023133"/>
    </source>
</evidence>
<dbReference type="InterPro" id="IPR006369">
    <property type="entry name" value="Protohaem_IX_farnesylTrfase"/>
</dbReference>
<accession>A0A1U7LU36</accession>
<evidence type="ECO:0000256" key="8">
    <source>
        <dbReference type="ARBA" id="ARBA00023128"/>
    </source>
</evidence>
<feature type="transmembrane region" description="Helical" evidence="12">
    <location>
        <begin position="172"/>
        <end position="195"/>
    </location>
</feature>
<dbReference type="GO" id="GO:0006784">
    <property type="term" value="P:heme A biosynthetic process"/>
    <property type="evidence" value="ECO:0007669"/>
    <property type="project" value="EnsemblFungi"/>
</dbReference>
<dbReference type="NCBIfam" id="TIGR01473">
    <property type="entry name" value="cyoE_ctaB"/>
    <property type="match status" value="1"/>
</dbReference>
<dbReference type="EMBL" id="LXFE01000238">
    <property type="protein sequence ID" value="OLL26139.1"/>
    <property type="molecule type" value="Genomic_DNA"/>
</dbReference>
<evidence type="ECO:0000256" key="1">
    <source>
        <dbReference type="ARBA" id="ARBA00004225"/>
    </source>
</evidence>
<protein>
    <recommendedName>
        <fullName evidence="3">Protoheme IX farnesyltransferase, mitochondrial</fullName>
    </recommendedName>
    <alternativeName>
        <fullName evidence="11">Heme O synthase</fullName>
    </alternativeName>
</protein>
<evidence type="ECO:0000256" key="10">
    <source>
        <dbReference type="ARBA" id="ARBA00023136"/>
    </source>
</evidence>
<keyword evidence="7 12" id="KW-1133">Transmembrane helix</keyword>
<dbReference type="OMA" id="HFWAIGW"/>
<evidence type="ECO:0000256" key="2">
    <source>
        <dbReference type="ARBA" id="ARBA00005985"/>
    </source>
</evidence>
<evidence type="ECO:0000256" key="7">
    <source>
        <dbReference type="ARBA" id="ARBA00022989"/>
    </source>
</evidence>
<keyword evidence="14" id="KW-1185">Reference proteome</keyword>
<feature type="transmembrane region" description="Helical" evidence="12">
    <location>
        <begin position="256"/>
        <end position="277"/>
    </location>
</feature>
<evidence type="ECO:0000313" key="14">
    <source>
        <dbReference type="Proteomes" id="UP000186594"/>
    </source>
</evidence>
<reference evidence="13 14" key="1">
    <citation type="submission" date="2016-04" db="EMBL/GenBank/DDBJ databases">
        <title>Evolutionary innovation and constraint leading to complex multicellularity in the Ascomycota.</title>
        <authorList>
            <person name="Cisse O."/>
            <person name="Nguyen A."/>
            <person name="Hewitt D.A."/>
            <person name="Jedd G."/>
            <person name="Stajich J.E."/>
        </authorList>
    </citation>
    <scope>NUCLEOTIDE SEQUENCE [LARGE SCALE GENOMIC DNA]</scope>
    <source>
        <strain evidence="13 14">DAH-3</strain>
    </source>
</reference>
<dbReference type="InterPro" id="IPR030470">
    <property type="entry name" value="UbiA_prenylTrfase_CS"/>
</dbReference>
<dbReference type="GO" id="GO:0008495">
    <property type="term" value="F:protoheme IX farnesyltransferase activity"/>
    <property type="evidence" value="ECO:0007669"/>
    <property type="project" value="InterPro"/>
</dbReference>
<evidence type="ECO:0000256" key="12">
    <source>
        <dbReference type="SAM" id="Phobius"/>
    </source>
</evidence>
<keyword evidence="6" id="KW-0809">Transit peptide</keyword>
<feature type="transmembrane region" description="Helical" evidence="12">
    <location>
        <begin position="324"/>
        <end position="343"/>
    </location>
</feature>
<dbReference type="Gene3D" id="1.10.357.140">
    <property type="entry name" value="UbiA prenyltransferase"/>
    <property type="match status" value="1"/>
</dbReference>
<feature type="transmembrane region" description="Helical" evidence="12">
    <location>
        <begin position="224"/>
        <end position="244"/>
    </location>
</feature>
<feature type="transmembrane region" description="Helical" evidence="12">
    <location>
        <begin position="298"/>
        <end position="318"/>
    </location>
</feature>
<evidence type="ECO:0000256" key="6">
    <source>
        <dbReference type="ARBA" id="ARBA00022946"/>
    </source>
</evidence>
<dbReference type="PANTHER" id="PTHR43448">
    <property type="entry name" value="PROTOHEME IX FARNESYLTRANSFERASE, MITOCHONDRIAL"/>
    <property type="match status" value="1"/>
</dbReference>
<dbReference type="AlphaFoldDB" id="A0A1U7LU36"/>
<dbReference type="GO" id="GO:0031966">
    <property type="term" value="C:mitochondrial membrane"/>
    <property type="evidence" value="ECO:0007669"/>
    <property type="project" value="UniProtKB-SubCell"/>
</dbReference>
<evidence type="ECO:0000256" key="4">
    <source>
        <dbReference type="ARBA" id="ARBA00022679"/>
    </source>
</evidence>
<name>A0A1U7LU36_NEOID</name>
<keyword evidence="4 13" id="KW-0808">Transferase</keyword>
<dbReference type="PROSITE" id="PS00943">
    <property type="entry name" value="UBIA"/>
    <property type="match status" value="1"/>
</dbReference>
<keyword evidence="9" id="KW-0350">Heme biosynthesis</keyword>
<feature type="transmembrane region" description="Helical" evidence="12">
    <location>
        <begin position="130"/>
        <end position="152"/>
    </location>
</feature>
<gene>
    <name evidence="13" type="ORF">NEOLI_003041</name>
</gene>
<dbReference type="InterPro" id="IPR000537">
    <property type="entry name" value="UbiA_prenyltransferase"/>
</dbReference>
<dbReference type="FunFam" id="1.10.357.140:FF:000004">
    <property type="entry name" value="Protoheme IX farnesyltransferase, mitochondrial"/>
    <property type="match status" value="1"/>
</dbReference>
<evidence type="ECO:0000256" key="5">
    <source>
        <dbReference type="ARBA" id="ARBA00022692"/>
    </source>
</evidence>
<organism evidence="13 14">
    <name type="scientific">Neolecta irregularis (strain DAH-3)</name>
    <dbReference type="NCBI Taxonomy" id="1198029"/>
    <lineage>
        <taxon>Eukaryota</taxon>
        <taxon>Fungi</taxon>
        <taxon>Dikarya</taxon>
        <taxon>Ascomycota</taxon>
        <taxon>Taphrinomycotina</taxon>
        <taxon>Neolectales</taxon>
        <taxon>Neolectaceae</taxon>
        <taxon>Neolecta</taxon>
    </lineage>
</organism>
<comment type="subcellular location">
    <subcellularLocation>
        <location evidence="1">Mitochondrion membrane</location>
        <topology evidence="1">Multi-pass membrane protein</topology>
    </subcellularLocation>
</comment>
<dbReference type="Pfam" id="PF01040">
    <property type="entry name" value="UbiA"/>
    <property type="match status" value="1"/>
</dbReference>
<dbReference type="InterPro" id="IPR044878">
    <property type="entry name" value="UbiA_sf"/>
</dbReference>
<evidence type="ECO:0000313" key="13">
    <source>
        <dbReference type="EMBL" id="OLL26139.1"/>
    </source>
</evidence>
<evidence type="ECO:0000256" key="11">
    <source>
        <dbReference type="ARBA" id="ARBA00030253"/>
    </source>
</evidence>
<feature type="transmembrane region" description="Helical" evidence="12">
    <location>
        <begin position="355"/>
        <end position="373"/>
    </location>
</feature>
<sequence>MILRPKAVSHWVSFLHSRKHLYFPQRRIISSNSAQKTLNELPAPMVGSSHRNSGDRSSLAHPCIFSSKTSAQTQKPPVEIHKALPTDYKPIPPLALATLVALAKPRLTALVVLSAMSTYALSPFCSTFTTLLFFAPGTLLCAASANSLNMWLEPPFDAQMARTRNRPLPRGLLSPSTAFLFAIGTGASGLSLLFYGVNTTTALLGLGNIVLYAGVYTPMKRYSILNTWVGSLVGAIPPLMGWAATTPDLFSHPGGLLLAGLLFAWQFPHFNSLAWTLRSDYFRAGYRMMSVTNPSLNARVSLRYSLLTFPICFGLAIYGVVDPGFIFSSSCVNSYLTFYAWRFWRWGGDSNARKLFWASLWHLPAVMMLGMLHKMGNWDGILY</sequence>
<keyword evidence="10 12" id="KW-0472">Membrane</keyword>
<keyword evidence="8" id="KW-0496">Mitochondrion</keyword>
<dbReference type="Proteomes" id="UP000186594">
    <property type="component" value="Unassembled WGS sequence"/>
</dbReference>
<dbReference type="OrthoDB" id="5211at2759"/>
<dbReference type="PANTHER" id="PTHR43448:SF2">
    <property type="entry name" value="PROTOHEME IX FARNESYLTRANSFERASE, MITOCHONDRIAL"/>
    <property type="match status" value="1"/>
</dbReference>
<dbReference type="CDD" id="cd13957">
    <property type="entry name" value="PT_UbiA_Cox10"/>
    <property type="match status" value="1"/>
</dbReference>
<dbReference type="HAMAP" id="MF_00154">
    <property type="entry name" value="CyoE_CtaB"/>
    <property type="match status" value="1"/>
</dbReference>
<evidence type="ECO:0000256" key="3">
    <source>
        <dbReference type="ARBA" id="ARBA00016335"/>
    </source>
</evidence>
<feature type="transmembrane region" description="Helical" evidence="12">
    <location>
        <begin position="201"/>
        <end position="217"/>
    </location>
</feature>
<comment type="similarity">
    <text evidence="2">Belongs to the UbiA prenyltransferase family.</text>
</comment>